<evidence type="ECO:0000256" key="1">
    <source>
        <dbReference type="SAM" id="MobiDB-lite"/>
    </source>
</evidence>
<dbReference type="EMBL" id="JAALHA020000002">
    <property type="protein sequence ID" value="MDR9894360.1"/>
    <property type="molecule type" value="Genomic_DNA"/>
</dbReference>
<dbReference type="Gene3D" id="3.90.1580.10">
    <property type="entry name" value="paralog of FGE (formylglycine-generating enzyme)"/>
    <property type="match status" value="1"/>
</dbReference>
<dbReference type="InterPro" id="IPR047738">
    <property type="entry name" value="SAV_2336-like_N"/>
</dbReference>
<feature type="domain" description="Sulfatase-modifying factor enzyme-like" evidence="2">
    <location>
        <begin position="617"/>
        <end position="861"/>
    </location>
</feature>
<dbReference type="PANTHER" id="PTHR23150:SF19">
    <property type="entry name" value="FORMYLGLYCINE-GENERATING ENZYME"/>
    <property type="match status" value="1"/>
</dbReference>
<dbReference type="Proteomes" id="UP000667802">
    <property type="component" value="Unassembled WGS sequence"/>
</dbReference>
<evidence type="ECO:0000313" key="4">
    <source>
        <dbReference type="Proteomes" id="UP000667802"/>
    </source>
</evidence>
<dbReference type="InterPro" id="IPR042095">
    <property type="entry name" value="SUMF_sf"/>
</dbReference>
<dbReference type="NCBIfam" id="NF041121">
    <property type="entry name" value="SAV_2336_NTERM"/>
    <property type="match status" value="1"/>
</dbReference>
<dbReference type="InterPro" id="IPR005532">
    <property type="entry name" value="SUMF_dom"/>
</dbReference>
<dbReference type="GO" id="GO:0120147">
    <property type="term" value="F:formylglycine-generating oxidase activity"/>
    <property type="evidence" value="ECO:0007669"/>
    <property type="project" value="TreeGrafter"/>
</dbReference>
<dbReference type="AlphaFoldDB" id="A0AAP5I8D3"/>
<comment type="caution">
    <text evidence="3">The sequence shown here is derived from an EMBL/GenBank/DDBJ whole genome shotgun (WGS) entry which is preliminary data.</text>
</comment>
<feature type="region of interest" description="Disordered" evidence="1">
    <location>
        <begin position="35"/>
        <end position="57"/>
    </location>
</feature>
<gene>
    <name evidence="3" type="ORF">G7B40_007205</name>
</gene>
<reference evidence="4" key="1">
    <citation type="journal article" date="2021" name="Science">
        <title>Hunting the eagle killer: A cyanobacterial neurotoxin causes vacuolar myelinopathy.</title>
        <authorList>
            <person name="Breinlinger S."/>
            <person name="Phillips T.J."/>
            <person name="Haram B.N."/>
            <person name="Mares J."/>
            <person name="Martinez Yerena J.A."/>
            <person name="Hrouzek P."/>
            <person name="Sobotka R."/>
            <person name="Henderson W.M."/>
            <person name="Schmieder P."/>
            <person name="Williams S.M."/>
            <person name="Lauderdale J.D."/>
            <person name="Wilde H.D."/>
            <person name="Gerrin W."/>
            <person name="Kust A."/>
            <person name="Washington J.W."/>
            <person name="Wagner C."/>
            <person name="Geier B."/>
            <person name="Liebeke M."/>
            <person name="Enke H."/>
            <person name="Niedermeyer T.H.J."/>
            <person name="Wilde S.B."/>
        </authorList>
    </citation>
    <scope>NUCLEOTIDE SEQUENCE [LARGE SCALE GENOMIC DNA]</scope>
    <source>
        <strain evidence="4">Thurmond2011</strain>
    </source>
</reference>
<proteinExistence type="predicted"/>
<dbReference type="InterPro" id="IPR016187">
    <property type="entry name" value="CTDL_fold"/>
</dbReference>
<dbReference type="InterPro" id="IPR051043">
    <property type="entry name" value="Sulfatase_Mod_Factor_Kinase"/>
</dbReference>
<name>A0AAP5I8D3_9CYAN</name>
<accession>A0AAP5I8D3</accession>
<dbReference type="Pfam" id="PF03781">
    <property type="entry name" value="FGE-sulfatase"/>
    <property type="match status" value="1"/>
</dbReference>
<dbReference type="RefSeq" id="WP_243902495.1">
    <property type="nucleotide sequence ID" value="NZ_CAWQFN010000279.1"/>
</dbReference>
<feature type="compositionally biased region" description="Low complexity" evidence="1">
    <location>
        <begin position="38"/>
        <end position="49"/>
    </location>
</feature>
<organism evidence="3 4">
    <name type="scientific">Aetokthonos hydrillicola Thurmond2011</name>
    <dbReference type="NCBI Taxonomy" id="2712845"/>
    <lineage>
        <taxon>Bacteria</taxon>
        <taxon>Bacillati</taxon>
        <taxon>Cyanobacteriota</taxon>
        <taxon>Cyanophyceae</taxon>
        <taxon>Nostocales</taxon>
        <taxon>Hapalosiphonaceae</taxon>
        <taxon>Aetokthonos</taxon>
    </lineage>
</organism>
<dbReference type="PANTHER" id="PTHR23150">
    <property type="entry name" value="SULFATASE MODIFYING FACTOR 1, 2"/>
    <property type="match status" value="1"/>
</dbReference>
<keyword evidence="4" id="KW-1185">Reference proteome</keyword>
<sequence length="869" mass="98615">MIESLITTLKEEFNLTADEILDIFWLTLIRQQSTGGIPSSSKSLEPSKPQIIDDNEKSENVTVTTQQLNNQSIPSPPIPQAGLFNKEPQSTSQTGNELKTFPFKVPNPPSIRNALELARSLRPLIQRVPSKYDATLDENKTAQKIAEERVWQAVTQPVLEPWLDLALVVDESTSMLMWQPTVLELQKLLRNYGAFRDVRIWGLLTNEDGKVGIRPGFGMTVTKQLRSPQELIDPSGRRLILLITDCVGSIWQTKKVLPTLKLWADENPMAILQMLPEWLWVRTALKQAAMAHFYAASPGVSNRELSSIRRVAIEDTEANTQKNEVKVPVFCLKPAMIFTWSQMVAGRGNVIVPGYIFRLDHRPIIPPRSVESVTQYTPEQQLQRFRVASSPMARRLASLLAASPTISLPVIRLIQETLLPKSMQVNVAEVLLGGILKPKEAPKIGQKPDEVEYRFVDPKIRSLLLESAPVPETVSVLSNYIEKKFQKSLEEFIAILKIWTQSEDEAKVEYSRPFAIVTAEVLKRKGGRYSEFVQEIERKFGTLELDAAKEFSDFEFTVATIIFEPDEIESQNFEFEVATIELKHSGLLRRKKELAINKRTQQSQYFIEDLGNGVLLEMVAIPEGSFIMGSPINELERSETESPQHEVTIKSFFLSKYPVTQAQWQAVASLPEVNRKLELNPSRFEGENRPVERVSWYDAVEFCERLSQHIGQTYRLPSEAEWEYACRAGTTTPFHFGETITSELANYNANYIYDTGVEGTYRKETTVVGGFGVANAFGLYDMHGNVWEWCLDDWHDDYNGAPTDGSPWFDDNNNLYEKRRTAVLRGGSWSFNPKYCRSAFRNVSDRVERDFIVSNIGFRVACGVVKILL</sequence>
<evidence type="ECO:0000313" key="3">
    <source>
        <dbReference type="EMBL" id="MDR9894360.1"/>
    </source>
</evidence>
<evidence type="ECO:0000259" key="2">
    <source>
        <dbReference type="Pfam" id="PF03781"/>
    </source>
</evidence>
<dbReference type="SUPFAM" id="SSF56436">
    <property type="entry name" value="C-type lectin-like"/>
    <property type="match status" value="1"/>
</dbReference>
<protein>
    <submittedName>
        <fullName evidence="3">Formylglycine-generating enzyme family protein</fullName>
    </submittedName>
</protein>